<dbReference type="EMBL" id="FOXP01000003">
    <property type="protein sequence ID" value="SFP54954.1"/>
    <property type="molecule type" value="Genomic_DNA"/>
</dbReference>
<protein>
    <recommendedName>
        <fullName evidence="4">DUF2934 domain-containing protein</fullName>
    </recommendedName>
</protein>
<dbReference type="OrthoDB" id="9811127at2"/>
<evidence type="ECO:0000256" key="1">
    <source>
        <dbReference type="SAM" id="MobiDB-lite"/>
    </source>
</evidence>
<proteinExistence type="predicted"/>
<dbReference type="STRING" id="634430.SAMN04488241_10383"/>
<reference evidence="2 3" key="1">
    <citation type="submission" date="2016-10" db="EMBL/GenBank/DDBJ databases">
        <authorList>
            <person name="de Groot N.N."/>
        </authorList>
    </citation>
    <scope>NUCLEOTIDE SEQUENCE [LARGE SCALE GENOMIC DNA]</scope>
    <source>
        <strain evidence="2 3">CGMCC 1.9113</strain>
    </source>
</reference>
<organism evidence="2 3">
    <name type="scientific">Sphingomonas rubra</name>
    <dbReference type="NCBI Taxonomy" id="634430"/>
    <lineage>
        <taxon>Bacteria</taxon>
        <taxon>Pseudomonadati</taxon>
        <taxon>Pseudomonadota</taxon>
        <taxon>Alphaproteobacteria</taxon>
        <taxon>Sphingomonadales</taxon>
        <taxon>Sphingomonadaceae</taxon>
        <taxon>Sphingomonas</taxon>
    </lineage>
</organism>
<accession>A0A1I5R8T7</accession>
<feature type="compositionally biased region" description="Low complexity" evidence="1">
    <location>
        <begin position="40"/>
        <end position="51"/>
    </location>
</feature>
<dbReference type="RefSeq" id="WP_093332007.1">
    <property type="nucleotide sequence ID" value="NZ_FOXP01000003.1"/>
</dbReference>
<gene>
    <name evidence="2" type="ORF">SAMN04488241_10383</name>
</gene>
<feature type="region of interest" description="Disordered" evidence="1">
    <location>
        <begin position="1"/>
        <end position="107"/>
    </location>
</feature>
<dbReference type="AlphaFoldDB" id="A0A1I5R8T7"/>
<evidence type="ECO:0000313" key="3">
    <source>
        <dbReference type="Proteomes" id="UP000199586"/>
    </source>
</evidence>
<sequence>MTDDRNDRVRRRAYEMWEQQGGEHGRHEDHWHSASAEIDAATQAEEASTAAPDGTTLTSPATDEPAGGDAASAASPEEKPARKRAAPKAAAKTSPAEKAPAKPRKAK</sequence>
<feature type="compositionally biased region" description="Low complexity" evidence="1">
    <location>
        <begin position="63"/>
        <end position="75"/>
    </location>
</feature>
<evidence type="ECO:0008006" key="4">
    <source>
        <dbReference type="Google" id="ProtNLM"/>
    </source>
</evidence>
<dbReference type="Proteomes" id="UP000199586">
    <property type="component" value="Unassembled WGS sequence"/>
</dbReference>
<name>A0A1I5R8T7_9SPHN</name>
<evidence type="ECO:0000313" key="2">
    <source>
        <dbReference type="EMBL" id="SFP54954.1"/>
    </source>
</evidence>
<feature type="compositionally biased region" description="Low complexity" evidence="1">
    <location>
        <begin position="87"/>
        <end position="98"/>
    </location>
</feature>
<dbReference type="InterPro" id="IPR021327">
    <property type="entry name" value="DUF2934"/>
</dbReference>
<keyword evidence="3" id="KW-1185">Reference proteome</keyword>
<feature type="compositionally biased region" description="Basic and acidic residues" evidence="1">
    <location>
        <begin position="1"/>
        <end position="32"/>
    </location>
</feature>
<dbReference type="Pfam" id="PF11154">
    <property type="entry name" value="DUF2934"/>
    <property type="match status" value="1"/>
</dbReference>